<protein>
    <recommendedName>
        <fullName evidence="2">Chaperone DnaJ C-terminal domain-containing protein</fullName>
    </recommendedName>
</protein>
<evidence type="ECO:0000313" key="4">
    <source>
        <dbReference type="Proteomes" id="UP000594261"/>
    </source>
</evidence>
<reference evidence="3" key="2">
    <citation type="submission" date="2021-01" db="UniProtKB">
        <authorList>
            <consortium name="EnsemblPlants"/>
        </authorList>
    </citation>
    <scope>IDENTIFICATION</scope>
</reference>
<dbReference type="PANTHER" id="PTHR43096">
    <property type="entry name" value="DNAJ HOMOLOG 1, MITOCHONDRIAL-RELATED"/>
    <property type="match status" value="1"/>
</dbReference>
<dbReference type="GO" id="GO:0051082">
    <property type="term" value="F:unfolded protein binding"/>
    <property type="evidence" value="ECO:0007669"/>
    <property type="project" value="InterPro"/>
</dbReference>
<feature type="domain" description="Chaperone DnaJ C-terminal" evidence="2">
    <location>
        <begin position="90"/>
        <end position="148"/>
    </location>
</feature>
<reference evidence="3 4" key="1">
    <citation type="journal article" date="2016" name="G3 (Bethesda)">
        <title>First Draft Assembly and Annotation of the Genome of a California Endemic Oak Quercus lobata Nee (Fagaceae).</title>
        <authorList>
            <person name="Sork V.L."/>
            <person name="Fitz-Gibbon S.T."/>
            <person name="Puiu D."/>
            <person name="Crepeau M."/>
            <person name="Gugger P.F."/>
            <person name="Sherman R."/>
            <person name="Stevens K."/>
            <person name="Langley C.H."/>
            <person name="Pellegrini M."/>
            <person name="Salzberg S.L."/>
        </authorList>
    </citation>
    <scope>NUCLEOTIDE SEQUENCE [LARGE SCALE GENOMIC DNA]</scope>
    <source>
        <strain evidence="3 4">cv. SW786</strain>
    </source>
</reference>
<dbReference type="InParanoid" id="A0A7N2LDN7"/>
<evidence type="ECO:0000256" key="1">
    <source>
        <dbReference type="ARBA" id="ARBA00023186"/>
    </source>
</evidence>
<accession>A0A7N2LDN7</accession>
<evidence type="ECO:0000259" key="2">
    <source>
        <dbReference type="Pfam" id="PF01556"/>
    </source>
</evidence>
<name>A0A7N2LDN7_QUELO</name>
<dbReference type="InterPro" id="IPR002939">
    <property type="entry name" value="DnaJ_C"/>
</dbReference>
<dbReference type="SUPFAM" id="SSF49493">
    <property type="entry name" value="HSP40/DnaJ peptide-binding domain"/>
    <property type="match status" value="1"/>
</dbReference>
<evidence type="ECO:0000313" key="3">
    <source>
        <dbReference type="EnsemblPlants" id="QL04p004675:mrna"/>
    </source>
</evidence>
<dbReference type="EnsemblPlants" id="QL04p004675:mrna">
    <property type="protein sequence ID" value="QL04p004675:mrna"/>
    <property type="gene ID" value="QL04p004675"/>
</dbReference>
<dbReference type="AlphaFoldDB" id="A0A7N2LDN7"/>
<dbReference type="EMBL" id="LRBV02000004">
    <property type="status" value="NOT_ANNOTATED_CDS"/>
    <property type="molecule type" value="Genomic_DNA"/>
</dbReference>
<keyword evidence="4" id="KW-1185">Reference proteome</keyword>
<dbReference type="Gramene" id="QL04p004675:mrna">
    <property type="protein sequence ID" value="QL04p004675:mrna"/>
    <property type="gene ID" value="QL04p004675"/>
</dbReference>
<proteinExistence type="predicted"/>
<dbReference type="InterPro" id="IPR008971">
    <property type="entry name" value="HSP40/DnaJ_pept-bd"/>
</dbReference>
<dbReference type="Proteomes" id="UP000594261">
    <property type="component" value="Chromosome 4"/>
</dbReference>
<dbReference type="GO" id="GO:0005737">
    <property type="term" value="C:cytoplasm"/>
    <property type="evidence" value="ECO:0007669"/>
    <property type="project" value="TreeGrafter"/>
</dbReference>
<dbReference type="Pfam" id="PF01556">
    <property type="entry name" value="DnaJ_C"/>
    <property type="match status" value="1"/>
</dbReference>
<keyword evidence="1" id="KW-0143">Chaperone</keyword>
<dbReference type="GO" id="GO:0042026">
    <property type="term" value="P:protein refolding"/>
    <property type="evidence" value="ECO:0007669"/>
    <property type="project" value="TreeGrafter"/>
</dbReference>
<dbReference type="PANTHER" id="PTHR43096:SF52">
    <property type="entry name" value="DNAJ HOMOLOG 1, MITOCHONDRIAL-RELATED"/>
    <property type="match status" value="1"/>
</dbReference>
<organism evidence="3 4">
    <name type="scientific">Quercus lobata</name>
    <name type="common">Valley oak</name>
    <dbReference type="NCBI Taxonomy" id="97700"/>
    <lineage>
        <taxon>Eukaryota</taxon>
        <taxon>Viridiplantae</taxon>
        <taxon>Streptophyta</taxon>
        <taxon>Embryophyta</taxon>
        <taxon>Tracheophyta</taxon>
        <taxon>Spermatophyta</taxon>
        <taxon>Magnoliopsida</taxon>
        <taxon>eudicotyledons</taxon>
        <taxon>Gunneridae</taxon>
        <taxon>Pentapetalae</taxon>
        <taxon>rosids</taxon>
        <taxon>fabids</taxon>
        <taxon>Fagales</taxon>
        <taxon>Fagaceae</taxon>
        <taxon>Quercus</taxon>
    </lineage>
</organism>
<sequence length="154" mass="16087">MGLAASRSEEFGDNVDPATFAAECGAAEADGAVCESLAVVLPVWVAEPAVVDGVSGEACCFAADPDFHATGPIYGADYLSSVSWRTGNCAGVDNDETIKVSRSSGADPDGNQPGDLYIVIKVREDPVFRREGADIHVDAVLSITQVMLSNVFIF</sequence>